<evidence type="ECO:0000256" key="2">
    <source>
        <dbReference type="SAM" id="SignalP"/>
    </source>
</evidence>
<dbReference type="EMBL" id="FOOC01000004">
    <property type="protein sequence ID" value="SFF43273.1"/>
    <property type="molecule type" value="Genomic_DNA"/>
</dbReference>
<accession>A0A1I2INR2</accession>
<dbReference type="SUPFAM" id="SSF53955">
    <property type="entry name" value="Lysozyme-like"/>
    <property type="match status" value="1"/>
</dbReference>
<feature type="signal peptide" evidence="2">
    <location>
        <begin position="1"/>
        <end position="29"/>
    </location>
</feature>
<dbReference type="STRING" id="1076937.SAMN04488120_10477"/>
<gene>
    <name evidence="4" type="ORF">SAMN04488120_10477</name>
</gene>
<dbReference type="InterPro" id="IPR023346">
    <property type="entry name" value="Lysozyme-like_dom_sf"/>
</dbReference>
<keyword evidence="2" id="KW-0732">Signal</keyword>
<proteinExistence type="inferred from homology"/>
<keyword evidence="5" id="KW-1185">Reference proteome</keyword>
<dbReference type="CDD" id="cd00254">
    <property type="entry name" value="LT-like"/>
    <property type="match status" value="1"/>
</dbReference>
<name>A0A1I2INR2_9GAMM</name>
<sequence length="198" mass="22533">MCTRATVSVTAIAVCAWVGCVLWTCAVHAAPTQPPEPELRELLARTVGAADSFEHRYDAEVWLVDMSARLRPFLPDDAERLELLRLVHSEARRAKLSPELVLAVIEVESRFDRYAVSVAGAQGLMQIMPFWLEEIGRPDDNLFHVRTNLRMGCTILKFYLDKERGNLINALARYNGSYGRIEYPAKVIEALNRRWYRG</sequence>
<feature type="domain" description="Transglycosylase SLT" evidence="3">
    <location>
        <begin position="88"/>
        <end position="181"/>
    </location>
</feature>
<evidence type="ECO:0000256" key="1">
    <source>
        <dbReference type="ARBA" id="ARBA00007734"/>
    </source>
</evidence>
<organism evidence="4 5">
    <name type="scientific">Fontimonas thermophila</name>
    <dbReference type="NCBI Taxonomy" id="1076937"/>
    <lineage>
        <taxon>Bacteria</taxon>
        <taxon>Pseudomonadati</taxon>
        <taxon>Pseudomonadota</taxon>
        <taxon>Gammaproteobacteria</taxon>
        <taxon>Nevskiales</taxon>
        <taxon>Nevskiaceae</taxon>
        <taxon>Fontimonas</taxon>
    </lineage>
</organism>
<evidence type="ECO:0000313" key="4">
    <source>
        <dbReference type="EMBL" id="SFF43273.1"/>
    </source>
</evidence>
<feature type="chain" id="PRO_5011566508" evidence="2">
    <location>
        <begin position="30"/>
        <end position="198"/>
    </location>
</feature>
<evidence type="ECO:0000259" key="3">
    <source>
        <dbReference type="Pfam" id="PF01464"/>
    </source>
</evidence>
<dbReference type="PROSITE" id="PS51257">
    <property type="entry name" value="PROKAR_LIPOPROTEIN"/>
    <property type="match status" value="1"/>
</dbReference>
<protein>
    <submittedName>
        <fullName evidence="4">Transglycosylase SLT domain-containing protein</fullName>
    </submittedName>
</protein>
<dbReference type="InterPro" id="IPR008258">
    <property type="entry name" value="Transglycosylase_SLT_dom_1"/>
</dbReference>
<reference evidence="4 5" key="1">
    <citation type="submission" date="2016-10" db="EMBL/GenBank/DDBJ databases">
        <authorList>
            <person name="de Groot N.N."/>
        </authorList>
    </citation>
    <scope>NUCLEOTIDE SEQUENCE [LARGE SCALE GENOMIC DNA]</scope>
    <source>
        <strain evidence="4 5">DSM 23609</strain>
    </source>
</reference>
<dbReference type="OrthoDB" id="92254at2"/>
<dbReference type="Gene3D" id="1.10.530.10">
    <property type="match status" value="1"/>
</dbReference>
<comment type="similarity">
    <text evidence="1">Belongs to the transglycosylase Slt family.</text>
</comment>
<dbReference type="PANTHER" id="PTHR37423">
    <property type="entry name" value="SOLUBLE LYTIC MUREIN TRANSGLYCOSYLASE-RELATED"/>
    <property type="match status" value="1"/>
</dbReference>
<dbReference type="Proteomes" id="UP000199771">
    <property type="component" value="Unassembled WGS sequence"/>
</dbReference>
<dbReference type="AlphaFoldDB" id="A0A1I2INR2"/>
<evidence type="ECO:0000313" key="5">
    <source>
        <dbReference type="Proteomes" id="UP000199771"/>
    </source>
</evidence>
<dbReference type="Pfam" id="PF01464">
    <property type="entry name" value="SLT"/>
    <property type="match status" value="1"/>
</dbReference>
<dbReference type="PANTHER" id="PTHR37423:SF2">
    <property type="entry name" value="MEMBRANE-BOUND LYTIC MUREIN TRANSGLYCOSYLASE C"/>
    <property type="match status" value="1"/>
</dbReference>